<evidence type="ECO:0000313" key="5">
    <source>
        <dbReference type="Proteomes" id="UP000625711"/>
    </source>
</evidence>
<dbReference type="InterPro" id="IPR050541">
    <property type="entry name" value="LRR_TM_domain-containing"/>
</dbReference>
<sequence length="363" mass="42383">MRWLSVIVLCYGLNAVYGCHWLRNVNVSAKENTSNKSHSFIISGCIEDVLFPNQKVEQLYIRGQDNVESLGKNTIKNMKNLEFLSFWGCPIRSITPDLVYKAPKLKAFQISYSKINEIPRGAFNKLPALEMLRIHNNRIDIIEDLSFANLRHLQRIHAGSNRLENWNREWFTNTTNLKVLDFQFNRIRTIPRRAFEKLTKLSEIYFDYNAISIIHPGAFKGIRKLTYLGLRDNRLKEIKGDIFPNNLKIRTLLLDANYLNFLSNEVLQKVSAKDITLDNNPWKCPCLDRIKYWVHQNNGTIRETKDCFSGRIPVCAYATEFSQTCLEYVDQKVTEIYNKALQDLNPPLPEYCHVQKWLSDEEI</sequence>
<organism evidence="4 5">
    <name type="scientific">Rhynchophorus ferrugineus</name>
    <name type="common">Red palm weevil</name>
    <name type="synonym">Curculio ferrugineus</name>
    <dbReference type="NCBI Taxonomy" id="354439"/>
    <lineage>
        <taxon>Eukaryota</taxon>
        <taxon>Metazoa</taxon>
        <taxon>Ecdysozoa</taxon>
        <taxon>Arthropoda</taxon>
        <taxon>Hexapoda</taxon>
        <taxon>Insecta</taxon>
        <taxon>Pterygota</taxon>
        <taxon>Neoptera</taxon>
        <taxon>Endopterygota</taxon>
        <taxon>Coleoptera</taxon>
        <taxon>Polyphaga</taxon>
        <taxon>Cucujiformia</taxon>
        <taxon>Curculionidae</taxon>
        <taxon>Dryophthorinae</taxon>
        <taxon>Rhynchophorus</taxon>
    </lineage>
</organism>
<keyword evidence="3" id="KW-0732">Signal</keyword>
<protein>
    <submittedName>
        <fullName evidence="4">Uncharacterized protein</fullName>
    </submittedName>
</protein>
<gene>
    <name evidence="4" type="ORF">GWI33_010495</name>
</gene>
<name>A0A834MKE1_RHYFE</name>
<dbReference type="PROSITE" id="PS51450">
    <property type="entry name" value="LRR"/>
    <property type="match status" value="1"/>
</dbReference>
<dbReference type="SUPFAM" id="SSF52058">
    <property type="entry name" value="L domain-like"/>
    <property type="match status" value="1"/>
</dbReference>
<evidence type="ECO:0000313" key="4">
    <source>
        <dbReference type="EMBL" id="KAF7285586.1"/>
    </source>
</evidence>
<dbReference type="OrthoDB" id="676979at2759"/>
<dbReference type="EMBL" id="JAACXV010000051">
    <property type="protein sequence ID" value="KAF7285586.1"/>
    <property type="molecule type" value="Genomic_DNA"/>
</dbReference>
<feature type="signal peptide" evidence="3">
    <location>
        <begin position="1"/>
        <end position="18"/>
    </location>
</feature>
<reference evidence="4" key="1">
    <citation type="submission" date="2020-08" db="EMBL/GenBank/DDBJ databases">
        <title>Genome sequencing and assembly of the red palm weevil Rhynchophorus ferrugineus.</title>
        <authorList>
            <person name="Dias G.B."/>
            <person name="Bergman C.M."/>
            <person name="Manee M."/>
        </authorList>
    </citation>
    <scope>NUCLEOTIDE SEQUENCE</scope>
    <source>
        <strain evidence="4">AA-2017</strain>
        <tissue evidence="4">Whole larva</tissue>
    </source>
</reference>
<dbReference type="GO" id="GO:0005886">
    <property type="term" value="C:plasma membrane"/>
    <property type="evidence" value="ECO:0007669"/>
    <property type="project" value="TreeGrafter"/>
</dbReference>
<dbReference type="Pfam" id="PF13855">
    <property type="entry name" value="LRR_8"/>
    <property type="match status" value="2"/>
</dbReference>
<comment type="caution">
    <text evidence="4">The sequence shown here is derived from an EMBL/GenBank/DDBJ whole genome shotgun (WGS) entry which is preliminary data.</text>
</comment>
<evidence type="ECO:0000256" key="1">
    <source>
        <dbReference type="ARBA" id="ARBA00022614"/>
    </source>
</evidence>
<keyword evidence="2" id="KW-0677">Repeat</keyword>
<accession>A0A834MKE1</accession>
<evidence type="ECO:0000256" key="2">
    <source>
        <dbReference type="ARBA" id="ARBA00022737"/>
    </source>
</evidence>
<dbReference type="PANTHER" id="PTHR24369:SF213">
    <property type="entry name" value="INSULIN LIKE GROWTH FACTOR BINDING PROTEIN ACID LABILE SUBUNIT"/>
    <property type="match status" value="1"/>
</dbReference>
<dbReference type="Gene3D" id="3.80.10.10">
    <property type="entry name" value="Ribonuclease Inhibitor"/>
    <property type="match status" value="1"/>
</dbReference>
<dbReference type="AlphaFoldDB" id="A0A834MKE1"/>
<dbReference type="SMART" id="SM00369">
    <property type="entry name" value="LRR_TYP"/>
    <property type="match status" value="7"/>
</dbReference>
<keyword evidence="1" id="KW-0433">Leucine-rich repeat</keyword>
<feature type="chain" id="PRO_5032509908" evidence="3">
    <location>
        <begin position="19"/>
        <end position="363"/>
    </location>
</feature>
<dbReference type="PROSITE" id="PS51257">
    <property type="entry name" value="PROKAR_LIPOPROTEIN"/>
    <property type="match status" value="1"/>
</dbReference>
<proteinExistence type="predicted"/>
<dbReference type="InterPro" id="IPR001611">
    <property type="entry name" value="Leu-rich_rpt"/>
</dbReference>
<dbReference type="PANTHER" id="PTHR24369">
    <property type="entry name" value="ANTIGEN BSP, PUTATIVE-RELATED"/>
    <property type="match status" value="1"/>
</dbReference>
<dbReference type="Proteomes" id="UP000625711">
    <property type="component" value="Unassembled WGS sequence"/>
</dbReference>
<dbReference type="InterPro" id="IPR032675">
    <property type="entry name" value="LRR_dom_sf"/>
</dbReference>
<keyword evidence="5" id="KW-1185">Reference proteome</keyword>
<evidence type="ECO:0000256" key="3">
    <source>
        <dbReference type="SAM" id="SignalP"/>
    </source>
</evidence>
<dbReference type="InterPro" id="IPR003591">
    <property type="entry name" value="Leu-rich_rpt_typical-subtyp"/>
</dbReference>